<feature type="compositionally biased region" description="Basic and acidic residues" evidence="1">
    <location>
        <begin position="342"/>
        <end position="355"/>
    </location>
</feature>
<keyword evidence="5" id="KW-1185">Reference proteome</keyword>
<dbReference type="PANTHER" id="PTHR33840:SF2">
    <property type="entry name" value="TLE1 PHOSPHOLIPASE DOMAIN-CONTAINING PROTEIN"/>
    <property type="match status" value="1"/>
</dbReference>
<proteinExistence type="predicted"/>
<dbReference type="AlphaFoldDB" id="A0A067PF86"/>
<feature type="compositionally biased region" description="Polar residues" evidence="1">
    <location>
        <begin position="310"/>
        <end position="320"/>
    </location>
</feature>
<evidence type="ECO:0000313" key="5">
    <source>
        <dbReference type="Proteomes" id="UP000027265"/>
    </source>
</evidence>
<evidence type="ECO:0000313" key="4">
    <source>
        <dbReference type="EMBL" id="KDQ53573.1"/>
    </source>
</evidence>
<dbReference type="SUPFAM" id="SSF53474">
    <property type="entry name" value="alpha/beta-Hydrolases"/>
    <property type="match status" value="1"/>
</dbReference>
<organism evidence="4 5">
    <name type="scientific">Jaapia argillacea MUCL 33604</name>
    <dbReference type="NCBI Taxonomy" id="933084"/>
    <lineage>
        <taxon>Eukaryota</taxon>
        <taxon>Fungi</taxon>
        <taxon>Dikarya</taxon>
        <taxon>Basidiomycota</taxon>
        <taxon>Agaricomycotina</taxon>
        <taxon>Agaricomycetes</taxon>
        <taxon>Agaricomycetidae</taxon>
        <taxon>Jaapiales</taxon>
        <taxon>Jaapiaceae</taxon>
        <taxon>Jaapia</taxon>
    </lineage>
</organism>
<dbReference type="Proteomes" id="UP000027265">
    <property type="component" value="Unassembled WGS sequence"/>
</dbReference>
<feature type="region of interest" description="Disordered" evidence="1">
    <location>
        <begin position="34"/>
        <end position="68"/>
    </location>
</feature>
<feature type="chain" id="PRO_5001643124" description="T6SS Phospholipase effector Tle1-like catalytic domain-containing protein" evidence="2">
    <location>
        <begin position="29"/>
        <end position="594"/>
    </location>
</feature>
<feature type="region of interest" description="Disordered" evidence="1">
    <location>
        <begin position="334"/>
        <end position="355"/>
    </location>
</feature>
<keyword evidence="2" id="KW-0732">Signal</keyword>
<feature type="signal peptide" evidence="2">
    <location>
        <begin position="1"/>
        <end position="28"/>
    </location>
</feature>
<reference evidence="5" key="1">
    <citation type="journal article" date="2014" name="Proc. Natl. Acad. Sci. U.S.A.">
        <title>Extensive sampling of basidiomycete genomes demonstrates inadequacy of the white-rot/brown-rot paradigm for wood decay fungi.</title>
        <authorList>
            <person name="Riley R."/>
            <person name="Salamov A.A."/>
            <person name="Brown D.W."/>
            <person name="Nagy L.G."/>
            <person name="Floudas D."/>
            <person name="Held B.W."/>
            <person name="Levasseur A."/>
            <person name="Lombard V."/>
            <person name="Morin E."/>
            <person name="Otillar R."/>
            <person name="Lindquist E.A."/>
            <person name="Sun H."/>
            <person name="LaButti K.M."/>
            <person name="Schmutz J."/>
            <person name="Jabbour D."/>
            <person name="Luo H."/>
            <person name="Baker S.E."/>
            <person name="Pisabarro A.G."/>
            <person name="Walton J.D."/>
            <person name="Blanchette R.A."/>
            <person name="Henrissat B."/>
            <person name="Martin F."/>
            <person name="Cullen D."/>
            <person name="Hibbett D.S."/>
            <person name="Grigoriev I.V."/>
        </authorList>
    </citation>
    <scope>NUCLEOTIDE SEQUENCE [LARGE SCALE GENOMIC DNA]</scope>
    <source>
        <strain evidence="5">MUCL 33604</strain>
    </source>
</reference>
<sequence length="594" mass="66998">MVLDSLLQALVLLSVSLPLFVMVQFVDTAPRLHSAEDSSTTLEDDIRKSNSVPYPDPRPGTQNGIEYPNSTVRQESDAQRNWIPKDEERHGRTLVLCFDGTGDQFDESNSNIVELVAMLRKDDRHKQLVYYQPGIGTHGTPFSSSRFLAGVYKTLDQMLAFTLESHIRAEYLFLMENHTVGDKVCLFGFSRGAYTARALAGMIQKVGLLSRGNAEQLPFAFDMYLREDHTGLHLSKMFKEAFSKDVKIDFLGVWDTVASVGLRTPRLPFVRTNNGIRCFRHALSLDEHRTKFMPFFYKKAPSKTEPQPPATQGNGLPPQISNLSTVRKEILRPEDYDPLSEATKDEQLQNEKETTRTDCQEVFFAGSHCDVGGGSVKNGTRHSLARIPLRWMVRECFRAKTGLIFDADLLLRRAGLDMASNLPPRLSPGPSDSLQVISKQPSPCPSNCSAAITSPVKSEWTKLPEEVEELNDALSPIYDQLELRRVWWILEMTPIRHLVQKPIKYANDPPKMKTKGFANKGQGRIILRHVINSNGGGELHIHRSVKTRLEALDGNGQKETYVPRIQPDFEGSGGPSSLRHQEWMKEKRIVWVDE</sequence>
<dbReference type="InParanoid" id="A0A067PF86"/>
<protein>
    <recommendedName>
        <fullName evidence="3">T6SS Phospholipase effector Tle1-like catalytic domain-containing protein</fullName>
    </recommendedName>
</protein>
<name>A0A067PF86_9AGAM</name>
<dbReference type="OrthoDB" id="3162439at2759"/>
<dbReference type="EMBL" id="KL197733">
    <property type="protein sequence ID" value="KDQ53573.1"/>
    <property type="molecule type" value="Genomic_DNA"/>
</dbReference>
<feature type="region of interest" description="Disordered" evidence="1">
    <location>
        <begin position="300"/>
        <end position="320"/>
    </location>
</feature>
<dbReference type="STRING" id="933084.A0A067PF86"/>
<feature type="domain" description="T6SS Phospholipase effector Tle1-like catalytic" evidence="3">
    <location>
        <begin position="92"/>
        <end position="395"/>
    </location>
</feature>
<evidence type="ECO:0000256" key="1">
    <source>
        <dbReference type="SAM" id="MobiDB-lite"/>
    </source>
</evidence>
<dbReference type="InterPro" id="IPR029058">
    <property type="entry name" value="AB_hydrolase_fold"/>
</dbReference>
<dbReference type="InterPro" id="IPR018712">
    <property type="entry name" value="Tle1-like_cat"/>
</dbReference>
<evidence type="ECO:0000259" key="3">
    <source>
        <dbReference type="Pfam" id="PF09994"/>
    </source>
</evidence>
<gene>
    <name evidence="4" type="ORF">JAAARDRAFT_61279</name>
</gene>
<dbReference type="PANTHER" id="PTHR33840">
    <property type="match status" value="1"/>
</dbReference>
<accession>A0A067PF86</accession>
<dbReference type="Pfam" id="PF09994">
    <property type="entry name" value="T6SS_Tle1-like_cat"/>
    <property type="match status" value="1"/>
</dbReference>
<dbReference type="HOGENOM" id="CLU_005049_5_0_1"/>
<evidence type="ECO:0000256" key="2">
    <source>
        <dbReference type="SAM" id="SignalP"/>
    </source>
</evidence>